<dbReference type="EMBL" id="JADCNM010000079">
    <property type="protein sequence ID" value="KAG0451125.1"/>
    <property type="molecule type" value="Genomic_DNA"/>
</dbReference>
<comment type="caution">
    <text evidence="4">The sequence shown here is derived from an EMBL/GenBank/DDBJ whole genome shotgun (WGS) entry which is preliminary data.</text>
</comment>
<accession>A0A835PEW2</accession>
<dbReference type="AlphaFoldDB" id="A0A835PEW2"/>
<dbReference type="Proteomes" id="UP000639772">
    <property type="component" value="Unassembled WGS sequence"/>
</dbReference>
<feature type="repeat" description="PPR" evidence="2">
    <location>
        <begin position="369"/>
        <end position="399"/>
    </location>
</feature>
<protein>
    <recommendedName>
        <fullName evidence="3">DYW domain-containing protein</fullName>
    </recommendedName>
</protein>
<dbReference type="Pfam" id="PF20431">
    <property type="entry name" value="E_motif"/>
    <property type="match status" value="1"/>
</dbReference>
<name>A0A835PEW2_VANPL</name>
<dbReference type="Gene3D" id="1.25.40.10">
    <property type="entry name" value="Tetratricopeptide repeat domain"/>
    <property type="match status" value="5"/>
</dbReference>
<dbReference type="SUPFAM" id="SSF48452">
    <property type="entry name" value="TPR-like"/>
    <property type="match status" value="1"/>
</dbReference>
<organism evidence="4 5">
    <name type="scientific">Vanilla planifolia</name>
    <name type="common">Vanilla</name>
    <dbReference type="NCBI Taxonomy" id="51239"/>
    <lineage>
        <taxon>Eukaryota</taxon>
        <taxon>Viridiplantae</taxon>
        <taxon>Streptophyta</taxon>
        <taxon>Embryophyta</taxon>
        <taxon>Tracheophyta</taxon>
        <taxon>Spermatophyta</taxon>
        <taxon>Magnoliopsida</taxon>
        <taxon>Liliopsida</taxon>
        <taxon>Asparagales</taxon>
        <taxon>Orchidaceae</taxon>
        <taxon>Vanilloideae</taxon>
        <taxon>Vanilleae</taxon>
        <taxon>Vanilla</taxon>
    </lineage>
</organism>
<dbReference type="Pfam" id="PF01535">
    <property type="entry name" value="PPR"/>
    <property type="match status" value="4"/>
</dbReference>
<reference evidence="4 5" key="1">
    <citation type="journal article" date="2020" name="Nat. Food">
        <title>A phased Vanilla planifolia genome enables genetic improvement of flavour and production.</title>
        <authorList>
            <person name="Hasing T."/>
            <person name="Tang H."/>
            <person name="Brym M."/>
            <person name="Khazi F."/>
            <person name="Huang T."/>
            <person name="Chambers A.H."/>
        </authorList>
    </citation>
    <scope>NUCLEOTIDE SEQUENCE [LARGE SCALE GENOMIC DNA]</scope>
    <source>
        <tissue evidence="4">Leaf</tissue>
    </source>
</reference>
<dbReference type="OrthoDB" id="750109at2759"/>
<dbReference type="NCBIfam" id="TIGR00756">
    <property type="entry name" value="PPR"/>
    <property type="match status" value="3"/>
</dbReference>
<sequence length="708" mass="78263">MAPMTNSRFPPLSRRRPSNVRMSLVHGSGPQVLAGAVELAVSTRSLLLGRAAHAKIVKSLYPPPLPSFLSNHLINMYAKLDLPGPAFVLLSLDPSPSVVSFTALISGAAQNDRPLLSLRLFPLLLRSSIRPNDFTIPSLLKATASVPCPDTGLQIHAFSLKSGLLADVFVASAAVDMYHKTGLFSHADRMFDEMPHRNIVAWNAVMTNALLEGRTDATVNSFIRLRSSGEEPNEVTLCTFLNACASGEYLRLGSQFHSFIIRFGFETNLSVGNALIDFYGKCTCVGEAKRIFSCMATKNVVSWCSMIVVLAQNAEEEEAFRLYIATRRDGFVPTDFMMSSILTTCSGLSGLNLGRSLHAVAHRACIDGNIFVGSALVDMYGKCGSIEEAEQIFQAMQEKNFVTWNAMISGYAAQGNASMALKVFGEMMGIGKVKPNYVTLVCVMSACARGGRLNEGMELFDKMEERYGIKPRTEHYACVVDLLGRAGMEEKAYQIIKKMPMKPSVSVWGALLNACRIHGKAELGRIAAEELFEIDPHDSGNHALLSNIYASVGRWEESIEVRKEMKDVGIKKEPGRSWISWKNEVHVFQAKDTSHERNAEIQQVLAELRQRMAATGYTPDTRFALFDLEDEEKESEVSQHSEKLALAFGLLCIPPGVTIRITKNIRVCGDCHQAIKFISGIVAREIVVRDNVRFHRFKDYQCSCGDYW</sequence>
<dbReference type="InterPro" id="IPR046960">
    <property type="entry name" value="PPR_At4g14850-like_plant"/>
</dbReference>
<feature type="repeat" description="PPR" evidence="2">
    <location>
        <begin position="299"/>
        <end position="333"/>
    </location>
</feature>
<dbReference type="GO" id="GO:0008270">
    <property type="term" value="F:zinc ion binding"/>
    <property type="evidence" value="ECO:0007669"/>
    <property type="project" value="InterPro"/>
</dbReference>
<dbReference type="Pfam" id="PF13041">
    <property type="entry name" value="PPR_2"/>
    <property type="match status" value="1"/>
</dbReference>
<dbReference type="FunFam" id="1.25.40.10:FF:000196">
    <property type="entry name" value="Pentatricopeptide repeat-containing protein At4g14850"/>
    <property type="match status" value="2"/>
</dbReference>
<keyword evidence="1" id="KW-0677">Repeat</keyword>
<proteinExistence type="predicted"/>
<dbReference type="InterPro" id="IPR032867">
    <property type="entry name" value="DYW_dom"/>
</dbReference>
<evidence type="ECO:0000313" key="4">
    <source>
        <dbReference type="EMBL" id="KAG0451125.1"/>
    </source>
</evidence>
<evidence type="ECO:0000256" key="2">
    <source>
        <dbReference type="PROSITE-ProRule" id="PRU00708"/>
    </source>
</evidence>
<gene>
    <name evidence="4" type="ORF">HPP92_026398</name>
</gene>
<dbReference type="PROSITE" id="PS51375">
    <property type="entry name" value="PPR"/>
    <property type="match status" value="5"/>
</dbReference>
<feature type="domain" description="DYW" evidence="3">
    <location>
        <begin position="616"/>
        <end position="708"/>
    </location>
</feature>
<feature type="repeat" description="PPR" evidence="2">
    <location>
        <begin position="400"/>
        <end position="434"/>
    </location>
</feature>
<dbReference type="InterPro" id="IPR046848">
    <property type="entry name" value="E_motif"/>
</dbReference>
<feature type="repeat" description="PPR" evidence="2">
    <location>
        <begin position="436"/>
        <end position="466"/>
    </location>
</feature>
<dbReference type="FunFam" id="1.25.40.10:FF:001211">
    <property type="entry name" value="Pentatricopeptide repeat-containing protein"/>
    <property type="match status" value="1"/>
</dbReference>
<evidence type="ECO:0000259" key="3">
    <source>
        <dbReference type="Pfam" id="PF14432"/>
    </source>
</evidence>
<dbReference type="Pfam" id="PF14432">
    <property type="entry name" value="DYW_deaminase"/>
    <property type="match status" value="1"/>
</dbReference>
<evidence type="ECO:0000256" key="1">
    <source>
        <dbReference type="ARBA" id="ARBA00022737"/>
    </source>
</evidence>
<evidence type="ECO:0000313" key="5">
    <source>
        <dbReference type="Proteomes" id="UP000639772"/>
    </source>
</evidence>
<dbReference type="PANTHER" id="PTHR47926:SF398">
    <property type="entry name" value="PENTATRICOPEPTIDE REPEAT-CONTAINING PROTEIN"/>
    <property type="match status" value="1"/>
</dbReference>
<dbReference type="InterPro" id="IPR002885">
    <property type="entry name" value="PPR_rpt"/>
</dbReference>
<dbReference type="GO" id="GO:0003723">
    <property type="term" value="F:RNA binding"/>
    <property type="evidence" value="ECO:0007669"/>
    <property type="project" value="InterPro"/>
</dbReference>
<dbReference type="PANTHER" id="PTHR47926">
    <property type="entry name" value="PENTATRICOPEPTIDE REPEAT-CONTAINING PROTEIN"/>
    <property type="match status" value="1"/>
</dbReference>
<feature type="repeat" description="PPR" evidence="2">
    <location>
        <begin position="538"/>
        <end position="572"/>
    </location>
</feature>
<dbReference type="GO" id="GO:0009451">
    <property type="term" value="P:RNA modification"/>
    <property type="evidence" value="ECO:0007669"/>
    <property type="project" value="InterPro"/>
</dbReference>
<dbReference type="InterPro" id="IPR011990">
    <property type="entry name" value="TPR-like_helical_dom_sf"/>
</dbReference>